<comment type="subcellular location">
    <subcellularLocation>
        <location evidence="1">Nucleus</location>
    </subcellularLocation>
</comment>
<comment type="similarity">
    <text evidence="2">Belongs to the ORC3 family.</text>
</comment>
<dbReference type="GO" id="GO:0005656">
    <property type="term" value="C:nuclear pre-replicative complex"/>
    <property type="evidence" value="ECO:0007669"/>
    <property type="project" value="TreeGrafter"/>
</dbReference>
<protein>
    <submittedName>
        <fullName evidence="9">Origin recognition complex subunit 3 N-terminus-domain-containing protein</fullName>
    </submittedName>
</protein>
<dbReference type="InterPro" id="IPR045667">
    <property type="entry name" value="ORC3_N"/>
</dbReference>
<name>A0AAD7IMN2_9AGAR</name>
<evidence type="ECO:0000256" key="1">
    <source>
        <dbReference type="ARBA" id="ARBA00004123"/>
    </source>
</evidence>
<evidence type="ECO:0000256" key="6">
    <source>
        <dbReference type="SAM" id="MobiDB-lite"/>
    </source>
</evidence>
<dbReference type="Proteomes" id="UP001215598">
    <property type="component" value="Unassembled WGS sequence"/>
</dbReference>
<feature type="domain" description="Origin recognition complex subunit 3 N-terminal" evidence="7">
    <location>
        <begin position="32"/>
        <end position="295"/>
    </location>
</feature>
<feature type="region of interest" description="Disordered" evidence="6">
    <location>
        <begin position="536"/>
        <end position="558"/>
    </location>
</feature>
<dbReference type="EMBL" id="JARKIB010000079">
    <property type="protein sequence ID" value="KAJ7746670.1"/>
    <property type="molecule type" value="Genomic_DNA"/>
</dbReference>
<dbReference type="GO" id="GO:0003688">
    <property type="term" value="F:DNA replication origin binding"/>
    <property type="evidence" value="ECO:0007669"/>
    <property type="project" value="TreeGrafter"/>
</dbReference>
<dbReference type="PANTHER" id="PTHR12748:SF0">
    <property type="entry name" value="ORIGIN RECOGNITION COMPLEX SUBUNIT 3"/>
    <property type="match status" value="1"/>
</dbReference>
<evidence type="ECO:0000256" key="4">
    <source>
        <dbReference type="ARBA" id="ARBA00023125"/>
    </source>
</evidence>
<keyword evidence="5" id="KW-0539">Nucleus</keyword>
<dbReference type="GO" id="GO:0005664">
    <property type="term" value="C:nuclear origin of replication recognition complex"/>
    <property type="evidence" value="ECO:0007669"/>
    <property type="project" value="InterPro"/>
</dbReference>
<reference evidence="9" key="1">
    <citation type="submission" date="2023-03" db="EMBL/GenBank/DDBJ databases">
        <title>Massive genome expansion in bonnet fungi (Mycena s.s.) driven by repeated elements and novel gene families across ecological guilds.</title>
        <authorList>
            <consortium name="Lawrence Berkeley National Laboratory"/>
            <person name="Harder C.B."/>
            <person name="Miyauchi S."/>
            <person name="Viragh M."/>
            <person name="Kuo A."/>
            <person name="Thoen E."/>
            <person name="Andreopoulos B."/>
            <person name="Lu D."/>
            <person name="Skrede I."/>
            <person name="Drula E."/>
            <person name="Henrissat B."/>
            <person name="Morin E."/>
            <person name="Kohler A."/>
            <person name="Barry K."/>
            <person name="LaButti K."/>
            <person name="Morin E."/>
            <person name="Salamov A."/>
            <person name="Lipzen A."/>
            <person name="Mereny Z."/>
            <person name="Hegedus B."/>
            <person name="Baldrian P."/>
            <person name="Stursova M."/>
            <person name="Weitz H."/>
            <person name="Taylor A."/>
            <person name="Grigoriev I.V."/>
            <person name="Nagy L.G."/>
            <person name="Martin F."/>
            <person name="Kauserud H."/>
        </authorList>
    </citation>
    <scope>NUCLEOTIDE SEQUENCE</scope>
    <source>
        <strain evidence="9">CBHHK182m</strain>
    </source>
</reference>
<dbReference type="InterPro" id="IPR040855">
    <property type="entry name" value="ORC_WH_C"/>
</dbReference>
<dbReference type="GO" id="GO:0031261">
    <property type="term" value="C:DNA replication preinitiation complex"/>
    <property type="evidence" value="ECO:0007669"/>
    <property type="project" value="TreeGrafter"/>
</dbReference>
<keyword evidence="10" id="KW-1185">Reference proteome</keyword>
<dbReference type="CDD" id="cd20704">
    <property type="entry name" value="Orc3"/>
    <property type="match status" value="1"/>
</dbReference>
<evidence type="ECO:0000256" key="5">
    <source>
        <dbReference type="ARBA" id="ARBA00023242"/>
    </source>
</evidence>
<sequence length="677" mass="74631">NICRPPVYIPYAADQAEEPALGSLEIDLRNGPQLRLDAYKEAWTRCLDRMKFLIAQLYSPVVSDVIHRVVNINADVLPGLPFPEVPVITISDPSGGSRFLDHLTTELEPEDDDASALVNHLYPNDCINITVAMKSLIGGFVRVPPKRKSTSVAPYDLTLLQAWYDAVGDSRPSLIVLLHDFEQFDVNVIQDMLYICSLQIARLPLTFILSFSTPSPPAYLQAALTRATLSLLRVHHFAVPSGHEVLDALLLKTFFDPGVDLLLLPGPTLFEFIEDYYATHSTSLDAVISILQASTFYCSSTQIAHLKHYTTDPLALFALSTPPLPAHPSPRETQFLQTVLGRLHAPQHHKTAESAWKAQARAAGVLFQAVDAAREAFARRAGQVRLGVGLLGVVLVFLQGGPGGMNRAREKRLRLDRWRGAAAASLRRHQDEAEAEDGDGLHVLLGELHTYLEGLPQDVQAAELEAFHRLDVSASTAEIAEWVEEYLADLLQPLEESTPLWSVWYTGRTPFPSEIINPALRPSIISGLSFPHLYTVDHQDGNGGGKSGEADTDDDEEHLQSLPDTSILFKGYTKAGKTINVYDWFDHFRMVLEGQREEALALLEEGNDTTGKGKGKGKKAIKKEGKAEEEDVNLAVQARFIRALHELDYLGFIKHTSRGGGGRKGEFVGRTVLGVLD</sequence>
<dbReference type="GO" id="GO:0006270">
    <property type="term" value="P:DNA replication initiation"/>
    <property type="evidence" value="ECO:0007669"/>
    <property type="project" value="TreeGrafter"/>
</dbReference>
<evidence type="ECO:0000259" key="8">
    <source>
        <dbReference type="Pfam" id="PF18137"/>
    </source>
</evidence>
<proteinExistence type="inferred from homology"/>
<accession>A0AAD7IMN2</accession>
<dbReference type="Pfam" id="PF18137">
    <property type="entry name" value="WHD_ORC"/>
    <property type="match status" value="1"/>
</dbReference>
<gene>
    <name evidence="9" type="ORF">B0H16DRAFT_1320793</name>
</gene>
<evidence type="ECO:0000256" key="3">
    <source>
        <dbReference type="ARBA" id="ARBA00022705"/>
    </source>
</evidence>
<feature type="domain" description="Origin recognition complex subunit 3 winged helix C-terminal" evidence="8">
    <location>
        <begin position="521"/>
        <end position="671"/>
    </location>
</feature>
<organism evidence="9 10">
    <name type="scientific">Mycena metata</name>
    <dbReference type="NCBI Taxonomy" id="1033252"/>
    <lineage>
        <taxon>Eukaryota</taxon>
        <taxon>Fungi</taxon>
        <taxon>Dikarya</taxon>
        <taxon>Basidiomycota</taxon>
        <taxon>Agaricomycotina</taxon>
        <taxon>Agaricomycetes</taxon>
        <taxon>Agaricomycetidae</taxon>
        <taxon>Agaricales</taxon>
        <taxon>Marasmiineae</taxon>
        <taxon>Mycenaceae</taxon>
        <taxon>Mycena</taxon>
    </lineage>
</organism>
<evidence type="ECO:0000259" key="7">
    <source>
        <dbReference type="Pfam" id="PF07034"/>
    </source>
</evidence>
<evidence type="ECO:0000313" key="10">
    <source>
        <dbReference type="Proteomes" id="UP001215598"/>
    </source>
</evidence>
<dbReference type="Pfam" id="PF07034">
    <property type="entry name" value="ORC3_N"/>
    <property type="match status" value="1"/>
</dbReference>
<dbReference type="InterPro" id="IPR020795">
    <property type="entry name" value="ORC3"/>
</dbReference>
<feature type="non-terminal residue" evidence="9">
    <location>
        <position position="677"/>
    </location>
</feature>
<comment type="caution">
    <text evidence="9">The sequence shown here is derived from an EMBL/GenBank/DDBJ whole genome shotgun (WGS) entry which is preliminary data.</text>
</comment>
<dbReference type="PANTHER" id="PTHR12748">
    <property type="entry name" value="ORIGIN RECOGNITION COMPLEX SUBUNIT 3"/>
    <property type="match status" value="1"/>
</dbReference>
<keyword evidence="4" id="KW-0238">DNA-binding</keyword>
<evidence type="ECO:0000256" key="2">
    <source>
        <dbReference type="ARBA" id="ARBA00010977"/>
    </source>
</evidence>
<dbReference type="AlphaFoldDB" id="A0AAD7IMN2"/>
<keyword evidence="3" id="KW-0235">DNA replication</keyword>
<evidence type="ECO:0000313" key="9">
    <source>
        <dbReference type="EMBL" id="KAJ7746670.1"/>
    </source>
</evidence>